<dbReference type="HOGENOM" id="CLU_2924046_0_0_1"/>
<name>A0A0C3EIR5_9AGAM</name>
<evidence type="ECO:0000256" key="1">
    <source>
        <dbReference type="SAM" id="MobiDB-lite"/>
    </source>
</evidence>
<gene>
    <name evidence="2" type="ORF">SCLCIDRAFT_1209497</name>
</gene>
<reference evidence="2 3" key="1">
    <citation type="submission" date="2014-04" db="EMBL/GenBank/DDBJ databases">
        <authorList>
            <consortium name="DOE Joint Genome Institute"/>
            <person name="Kuo A."/>
            <person name="Kohler A."/>
            <person name="Nagy L.G."/>
            <person name="Floudas D."/>
            <person name="Copeland A."/>
            <person name="Barry K.W."/>
            <person name="Cichocki N."/>
            <person name="Veneault-Fourrey C."/>
            <person name="LaButti K."/>
            <person name="Lindquist E.A."/>
            <person name="Lipzen A."/>
            <person name="Lundell T."/>
            <person name="Morin E."/>
            <person name="Murat C."/>
            <person name="Sun H."/>
            <person name="Tunlid A."/>
            <person name="Henrissat B."/>
            <person name="Grigoriev I.V."/>
            <person name="Hibbett D.S."/>
            <person name="Martin F."/>
            <person name="Nordberg H.P."/>
            <person name="Cantor M.N."/>
            <person name="Hua S.X."/>
        </authorList>
    </citation>
    <scope>NUCLEOTIDE SEQUENCE [LARGE SCALE GENOMIC DNA]</scope>
    <source>
        <strain evidence="2 3">Foug A</strain>
    </source>
</reference>
<evidence type="ECO:0000313" key="3">
    <source>
        <dbReference type="Proteomes" id="UP000053989"/>
    </source>
</evidence>
<evidence type="ECO:0000313" key="2">
    <source>
        <dbReference type="EMBL" id="KIM68109.1"/>
    </source>
</evidence>
<feature type="region of interest" description="Disordered" evidence="1">
    <location>
        <begin position="1"/>
        <end position="22"/>
    </location>
</feature>
<sequence length="61" mass="6670">MARTTPLLPSYQTPGDPLKRMQNLRRNGFSAPHVAGTATALTNFCLRIKERHEIVTGAGCC</sequence>
<dbReference type="AlphaFoldDB" id="A0A0C3EIR5"/>
<organism evidence="2 3">
    <name type="scientific">Scleroderma citrinum Foug A</name>
    <dbReference type="NCBI Taxonomy" id="1036808"/>
    <lineage>
        <taxon>Eukaryota</taxon>
        <taxon>Fungi</taxon>
        <taxon>Dikarya</taxon>
        <taxon>Basidiomycota</taxon>
        <taxon>Agaricomycotina</taxon>
        <taxon>Agaricomycetes</taxon>
        <taxon>Agaricomycetidae</taxon>
        <taxon>Boletales</taxon>
        <taxon>Sclerodermatineae</taxon>
        <taxon>Sclerodermataceae</taxon>
        <taxon>Scleroderma</taxon>
    </lineage>
</organism>
<keyword evidence="3" id="KW-1185">Reference proteome</keyword>
<dbReference type="Proteomes" id="UP000053989">
    <property type="component" value="Unassembled WGS sequence"/>
</dbReference>
<dbReference type="EMBL" id="KN822010">
    <property type="protein sequence ID" value="KIM68109.1"/>
    <property type="molecule type" value="Genomic_DNA"/>
</dbReference>
<accession>A0A0C3EIR5</accession>
<proteinExistence type="predicted"/>
<protein>
    <submittedName>
        <fullName evidence="2">Uncharacterized protein</fullName>
    </submittedName>
</protein>
<dbReference type="InParanoid" id="A0A0C3EIR5"/>
<reference evidence="3" key="2">
    <citation type="submission" date="2015-01" db="EMBL/GenBank/DDBJ databases">
        <title>Evolutionary Origins and Diversification of the Mycorrhizal Mutualists.</title>
        <authorList>
            <consortium name="DOE Joint Genome Institute"/>
            <consortium name="Mycorrhizal Genomics Consortium"/>
            <person name="Kohler A."/>
            <person name="Kuo A."/>
            <person name="Nagy L.G."/>
            <person name="Floudas D."/>
            <person name="Copeland A."/>
            <person name="Barry K.W."/>
            <person name="Cichocki N."/>
            <person name="Veneault-Fourrey C."/>
            <person name="LaButti K."/>
            <person name="Lindquist E.A."/>
            <person name="Lipzen A."/>
            <person name="Lundell T."/>
            <person name="Morin E."/>
            <person name="Murat C."/>
            <person name="Riley R."/>
            <person name="Ohm R."/>
            <person name="Sun H."/>
            <person name="Tunlid A."/>
            <person name="Henrissat B."/>
            <person name="Grigoriev I.V."/>
            <person name="Hibbett D.S."/>
            <person name="Martin F."/>
        </authorList>
    </citation>
    <scope>NUCLEOTIDE SEQUENCE [LARGE SCALE GENOMIC DNA]</scope>
    <source>
        <strain evidence="3">Foug A</strain>
    </source>
</reference>